<dbReference type="InterPro" id="IPR013087">
    <property type="entry name" value="Znf_C2H2_type"/>
</dbReference>
<evidence type="ECO:0000256" key="3">
    <source>
        <dbReference type="ARBA" id="ARBA00022737"/>
    </source>
</evidence>
<feature type="domain" description="C2H2-type" evidence="10">
    <location>
        <begin position="409"/>
        <end position="436"/>
    </location>
</feature>
<organism evidence="11 12">
    <name type="scientific">Apteryx mantelli</name>
    <name type="common">North Island brown kiwi</name>
    <dbReference type="NCBI Taxonomy" id="2696672"/>
    <lineage>
        <taxon>Eukaryota</taxon>
        <taxon>Metazoa</taxon>
        <taxon>Chordata</taxon>
        <taxon>Craniata</taxon>
        <taxon>Vertebrata</taxon>
        <taxon>Euteleostomi</taxon>
        <taxon>Archelosauria</taxon>
        <taxon>Archosauria</taxon>
        <taxon>Dinosauria</taxon>
        <taxon>Saurischia</taxon>
        <taxon>Theropoda</taxon>
        <taxon>Coelurosauria</taxon>
        <taxon>Aves</taxon>
        <taxon>Palaeognathae</taxon>
        <taxon>Apterygiformes</taxon>
        <taxon>Apterygidae</taxon>
        <taxon>Apteryx</taxon>
    </lineage>
</organism>
<feature type="domain" description="C2H2-type" evidence="10">
    <location>
        <begin position="268"/>
        <end position="295"/>
    </location>
</feature>
<feature type="domain" description="C2H2-type" evidence="10">
    <location>
        <begin position="240"/>
        <end position="267"/>
    </location>
</feature>
<dbReference type="GeneID" id="136992498"/>
<feature type="region of interest" description="Disordered" evidence="9">
    <location>
        <begin position="181"/>
        <end position="204"/>
    </location>
</feature>
<evidence type="ECO:0000313" key="12">
    <source>
        <dbReference type="RefSeq" id="XP_067156516.1"/>
    </source>
</evidence>
<feature type="domain" description="C2H2-type" evidence="10">
    <location>
        <begin position="296"/>
        <end position="324"/>
    </location>
</feature>
<sequence>MASPACPDRPDQEYPYGSLEERTGSLHTPRGREADSNTDEEEEAEERNHSGLENGSPKNGERLDLVPRGTSPRENVPGELPRREGEVFYETFTLINANGVARKLNLLVSLRAPGGEPSCGEPPCPRRLPRVASRGARPCARGLPGPEPFVDTTVTLESDFEEASGDGLSGHAAFLSMEASQPAEGPPALGEARGVAGVTRGRPGPAAEERPYKCLQCGRAFKKSSNLLSHVETHSGAKPYACELCGKAYSHQGTLQQHRRLHTGERPYKCPFCVKAYTWSSDYRKHIRTHTGEKPYRCAECGKAFVRSSDLRKHQRNMHRNDKPFPCPECGRTFNKPLSLLRHQRSHLGATPFPCPDCGKAFAVASRMVEHQRVHTGERPFACAVCGKAFAKSSNLFEHQTLHTGERPYKCPKCGTAFAQSSRLARHRRTHTGERPFACARCGRAFARAATLKRHQQVHGGERAKTQLGGWQAATLPSGICSGQGGGRKTFTPSAVFPGEPLSRAELH</sequence>
<evidence type="ECO:0000256" key="5">
    <source>
        <dbReference type="ARBA" id="ARBA00022833"/>
    </source>
</evidence>
<evidence type="ECO:0000256" key="9">
    <source>
        <dbReference type="SAM" id="MobiDB-lite"/>
    </source>
</evidence>
<evidence type="ECO:0000256" key="4">
    <source>
        <dbReference type="ARBA" id="ARBA00022771"/>
    </source>
</evidence>
<dbReference type="Pfam" id="PF00096">
    <property type="entry name" value="zf-C2H2"/>
    <property type="match status" value="9"/>
</dbReference>
<dbReference type="Gene3D" id="3.30.160.60">
    <property type="entry name" value="Classic Zinc Finger"/>
    <property type="match status" value="9"/>
</dbReference>
<accession>A0ABM4EV15</accession>
<feature type="region of interest" description="Disordered" evidence="9">
    <location>
        <begin position="1"/>
        <end position="79"/>
    </location>
</feature>
<feature type="domain" description="C2H2-type" evidence="10">
    <location>
        <begin position="212"/>
        <end position="239"/>
    </location>
</feature>
<feature type="domain" description="C2H2-type" evidence="10">
    <location>
        <begin position="437"/>
        <end position="464"/>
    </location>
</feature>
<dbReference type="PROSITE" id="PS00028">
    <property type="entry name" value="ZINC_FINGER_C2H2_1"/>
    <property type="match status" value="9"/>
</dbReference>
<keyword evidence="11" id="KW-1185">Reference proteome</keyword>
<feature type="domain" description="C2H2-type" evidence="10">
    <location>
        <begin position="381"/>
        <end position="408"/>
    </location>
</feature>
<evidence type="ECO:0000256" key="1">
    <source>
        <dbReference type="ARBA" id="ARBA00004123"/>
    </source>
</evidence>
<dbReference type="RefSeq" id="XP_067156516.1">
    <property type="nucleotide sequence ID" value="XM_067300415.1"/>
</dbReference>
<dbReference type="InterPro" id="IPR036236">
    <property type="entry name" value="Znf_C2H2_sf"/>
</dbReference>
<evidence type="ECO:0000256" key="2">
    <source>
        <dbReference type="ARBA" id="ARBA00022723"/>
    </source>
</evidence>
<dbReference type="InterPro" id="IPR050589">
    <property type="entry name" value="Ikaros_C2H2-ZF"/>
</dbReference>
<dbReference type="PANTHER" id="PTHR24404">
    <property type="entry name" value="ZINC FINGER PROTEIN"/>
    <property type="match status" value="1"/>
</dbReference>
<keyword evidence="2" id="KW-0479">Metal-binding</keyword>
<dbReference type="SMART" id="SM00355">
    <property type="entry name" value="ZnF_C2H2"/>
    <property type="match status" value="9"/>
</dbReference>
<evidence type="ECO:0000256" key="7">
    <source>
        <dbReference type="ARBA" id="ARBA00023242"/>
    </source>
</evidence>
<dbReference type="PROSITE" id="PS50157">
    <property type="entry name" value="ZINC_FINGER_C2H2_2"/>
    <property type="match status" value="9"/>
</dbReference>
<reference evidence="12" key="1">
    <citation type="submission" date="2025-08" db="UniProtKB">
        <authorList>
            <consortium name="RefSeq"/>
        </authorList>
    </citation>
    <scope>IDENTIFICATION</scope>
    <source>
        <tissue evidence="12">Blood</tissue>
    </source>
</reference>
<keyword evidence="4 8" id="KW-0863">Zinc-finger</keyword>
<feature type="domain" description="C2H2-type" evidence="10">
    <location>
        <begin position="325"/>
        <end position="352"/>
    </location>
</feature>
<keyword evidence="6" id="KW-0238">DNA-binding</keyword>
<comment type="subcellular location">
    <subcellularLocation>
        <location evidence="1">Nucleus</location>
    </subcellularLocation>
</comment>
<feature type="compositionally biased region" description="Acidic residues" evidence="9">
    <location>
        <begin position="36"/>
        <end position="45"/>
    </location>
</feature>
<dbReference type="PANTHER" id="PTHR24404:SF114">
    <property type="entry name" value="KLUMPFUSS, ISOFORM B-RELATED"/>
    <property type="match status" value="1"/>
</dbReference>
<evidence type="ECO:0000313" key="11">
    <source>
        <dbReference type="Proteomes" id="UP001652627"/>
    </source>
</evidence>
<evidence type="ECO:0000256" key="8">
    <source>
        <dbReference type="PROSITE-ProRule" id="PRU00042"/>
    </source>
</evidence>
<evidence type="ECO:0000259" key="10">
    <source>
        <dbReference type="PROSITE" id="PS50157"/>
    </source>
</evidence>
<feature type="domain" description="C2H2-type" evidence="10">
    <location>
        <begin position="353"/>
        <end position="380"/>
    </location>
</feature>
<proteinExistence type="predicted"/>
<feature type="compositionally biased region" description="Basic and acidic residues" evidence="9">
    <location>
        <begin position="19"/>
        <end position="35"/>
    </location>
</feature>
<gene>
    <name evidence="12" type="primary">ZNF648</name>
</gene>
<keyword evidence="3" id="KW-0677">Repeat</keyword>
<dbReference type="SUPFAM" id="SSF57667">
    <property type="entry name" value="beta-beta-alpha zinc fingers"/>
    <property type="match status" value="5"/>
</dbReference>
<feature type="region of interest" description="Disordered" evidence="9">
    <location>
        <begin position="484"/>
        <end position="508"/>
    </location>
</feature>
<protein>
    <submittedName>
        <fullName evidence="12">Zinc finger protein 648</fullName>
    </submittedName>
</protein>
<name>A0ABM4EV15_9AVES</name>
<evidence type="ECO:0000256" key="6">
    <source>
        <dbReference type="ARBA" id="ARBA00023125"/>
    </source>
</evidence>
<keyword evidence="7" id="KW-0539">Nucleus</keyword>
<dbReference type="Proteomes" id="UP001652627">
    <property type="component" value="Chromosome 8"/>
</dbReference>
<keyword evidence="5" id="KW-0862">Zinc</keyword>